<feature type="region of interest" description="Disordered" evidence="1">
    <location>
        <begin position="80"/>
        <end position="105"/>
    </location>
</feature>
<dbReference type="Gramene" id="ONH93187">
    <property type="protein sequence ID" value="ONH93187"/>
    <property type="gene ID" value="PRUPE_8G218200"/>
</dbReference>
<evidence type="ECO:0000313" key="3">
    <source>
        <dbReference type="Proteomes" id="UP000006882"/>
    </source>
</evidence>
<dbReference type="EMBL" id="CM007658">
    <property type="protein sequence ID" value="ONH93187.1"/>
    <property type="molecule type" value="Genomic_DNA"/>
</dbReference>
<organism evidence="2 3">
    <name type="scientific">Prunus persica</name>
    <name type="common">Peach</name>
    <name type="synonym">Amygdalus persica</name>
    <dbReference type="NCBI Taxonomy" id="3760"/>
    <lineage>
        <taxon>Eukaryota</taxon>
        <taxon>Viridiplantae</taxon>
        <taxon>Streptophyta</taxon>
        <taxon>Embryophyta</taxon>
        <taxon>Tracheophyta</taxon>
        <taxon>Spermatophyta</taxon>
        <taxon>Magnoliopsida</taxon>
        <taxon>eudicotyledons</taxon>
        <taxon>Gunneridae</taxon>
        <taxon>Pentapetalae</taxon>
        <taxon>rosids</taxon>
        <taxon>fabids</taxon>
        <taxon>Rosales</taxon>
        <taxon>Rosaceae</taxon>
        <taxon>Amygdaloideae</taxon>
        <taxon>Amygdaleae</taxon>
        <taxon>Prunus</taxon>
    </lineage>
</organism>
<dbReference type="Proteomes" id="UP000006882">
    <property type="component" value="Chromosome G8"/>
</dbReference>
<protein>
    <submittedName>
        <fullName evidence="2">Uncharacterized protein</fullName>
    </submittedName>
</protein>
<evidence type="ECO:0000256" key="1">
    <source>
        <dbReference type="SAM" id="MobiDB-lite"/>
    </source>
</evidence>
<name>A0A251N1H6_PRUPE</name>
<sequence length="240" mass="27472">MYDRVPKVARSSDGGCLCRPRCRMPIVGSAKGSAHMGAKGTECKDEKGGRSFSNPKKDCLLWSPPIRRTLARWLQETRMKNSLESSEPEENITNALSGPSENTVSLNPEIENKMEEAPELNSNMRESRIRPICRPLDFILDDIAKLRKLVPPTRDDPNRFPKFIFKMMMSHLENKDSDAGGEDVGTSICEEEQSEVDVMDLDEDPQLWPEELYREEQEKMRKGLERLASQMGKRVDEIWR</sequence>
<proteinExistence type="predicted"/>
<dbReference type="AlphaFoldDB" id="A0A251N1H6"/>
<accession>A0A251N1H6</accession>
<evidence type="ECO:0000313" key="2">
    <source>
        <dbReference type="EMBL" id="ONH93187.1"/>
    </source>
</evidence>
<feature type="compositionally biased region" description="Polar residues" evidence="1">
    <location>
        <begin position="82"/>
        <end position="105"/>
    </location>
</feature>
<gene>
    <name evidence="2" type="ORF">PRUPE_8G218200</name>
</gene>
<reference evidence="2 3" key="1">
    <citation type="journal article" date="2013" name="Nat. Genet.">
        <title>The high-quality draft genome of peach (Prunus persica) identifies unique patterns of genetic diversity, domestication and genome evolution.</title>
        <authorList>
            <consortium name="International Peach Genome Initiative"/>
            <person name="Verde I."/>
            <person name="Abbott A.G."/>
            <person name="Scalabrin S."/>
            <person name="Jung S."/>
            <person name="Shu S."/>
            <person name="Marroni F."/>
            <person name="Zhebentyayeva T."/>
            <person name="Dettori M.T."/>
            <person name="Grimwood J."/>
            <person name="Cattonaro F."/>
            <person name="Zuccolo A."/>
            <person name="Rossini L."/>
            <person name="Jenkins J."/>
            <person name="Vendramin E."/>
            <person name="Meisel L.A."/>
            <person name="Decroocq V."/>
            <person name="Sosinski B."/>
            <person name="Prochnik S."/>
            <person name="Mitros T."/>
            <person name="Policriti A."/>
            <person name="Cipriani G."/>
            <person name="Dondini L."/>
            <person name="Ficklin S."/>
            <person name="Goodstein D.M."/>
            <person name="Xuan P."/>
            <person name="Del Fabbro C."/>
            <person name="Aramini V."/>
            <person name="Copetti D."/>
            <person name="Gonzalez S."/>
            <person name="Horner D.S."/>
            <person name="Falchi R."/>
            <person name="Lucas S."/>
            <person name="Mica E."/>
            <person name="Maldonado J."/>
            <person name="Lazzari B."/>
            <person name="Bielenberg D."/>
            <person name="Pirona R."/>
            <person name="Miculan M."/>
            <person name="Barakat A."/>
            <person name="Testolin R."/>
            <person name="Stella A."/>
            <person name="Tartarini S."/>
            <person name="Tonutti P."/>
            <person name="Arus P."/>
            <person name="Orellana A."/>
            <person name="Wells C."/>
            <person name="Main D."/>
            <person name="Vizzotto G."/>
            <person name="Silva H."/>
            <person name="Salamini F."/>
            <person name="Schmutz J."/>
            <person name="Morgante M."/>
            <person name="Rokhsar D.S."/>
        </authorList>
    </citation>
    <scope>NUCLEOTIDE SEQUENCE [LARGE SCALE GENOMIC DNA]</scope>
    <source>
        <strain evidence="3">cv. Nemared</strain>
    </source>
</reference>
<keyword evidence="3" id="KW-1185">Reference proteome</keyword>